<dbReference type="InterPro" id="IPR012337">
    <property type="entry name" value="RNaseH-like_sf"/>
</dbReference>
<dbReference type="InterPro" id="IPR036236">
    <property type="entry name" value="Znf_C2H2_sf"/>
</dbReference>
<dbReference type="GO" id="GO:0008270">
    <property type="term" value="F:zinc ion binding"/>
    <property type="evidence" value="ECO:0007669"/>
    <property type="project" value="UniProtKB-KW"/>
</dbReference>
<feature type="region of interest" description="Disordered" evidence="9">
    <location>
        <begin position="60"/>
        <end position="80"/>
    </location>
</feature>
<dbReference type="EMBL" id="CAJNOJ010000363">
    <property type="protein sequence ID" value="CAF1418095.1"/>
    <property type="molecule type" value="Genomic_DNA"/>
</dbReference>
<evidence type="ECO:0000259" key="10">
    <source>
        <dbReference type="PROSITE" id="PS50808"/>
    </source>
</evidence>
<dbReference type="OrthoDB" id="1607513at2759"/>
<dbReference type="GO" id="GO:0009791">
    <property type="term" value="P:post-embryonic development"/>
    <property type="evidence" value="ECO:0007669"/>
    <property type="project" value="UniProtKB-ARBA"/>
</dbReference>
<comment type="caution">
    <text evidence="12">The sequence shown here is derived from an EMBL/GenBank/DDBJ whole genome shotgun (WGS) entry which is preliminary data.</text>
</comment>
<evidence type="ECO:0000256" key="7">
    <source>
        <dbReference type="ARBA" id="ARBA00023242"/>
    </source>
</evidence>
<keyword evidence="13" id="KW-1185">Reference proteome</keyword>
<dbReference type="SMART" id="SM00614">
    <property type="entry name" value="ZnF_BED"/>
    <property type="match status" value="1"/>
</dbReference>
<dbReference type="PANTHER" id="PTHR46481">
    <property type="entry name" value="ZINC FINGER BED DOMAIN-CONTAINING PROTEIN 4"/>
    <property type="match status" value="1"/>
</dbReference>
<dbReference type="InterPro" id="IPR052035">
    <property type="entry name" value="ZnF_BED_domain_contain"/>
</dbReference>
<evidence type="ECO:0000256" key="3">
    <source>
        <dbReference type="ARBA" id="ARBA00022771"/>
    </source>
</evidence>
<keyword evidence="6" id="KW-0804">Transcription</keyword>
<keyword evidence="7" id="KW-0539">Nucleus</keyword>
<keyword evidence="5" id="KW-0805">Transcription regulation</keyword>
<evidence type="ECO:0000313" key="11">
    <source>
        <dbReference type="EMBL" id="CAF1069723.1"/>
    </source>
</evidence>
<evidence type="ECO:0000256" key="2">
    <source>
        <dbReference type="ARBA" id="ARBA00022723"/>
    </source>
</evidence>
<protein>
    <recommendedName>
        <fullName evidence="10">BED-type domain-containing protein</fullName>
    </recommendedName>
</protein>
<dbReference type="InterPro" id="IPR003656">
    <property type="entry name" value="Znf_BED"/>
</dbReference>
<name>A0A815M259_ADIRI</name>
<dbReference type="Pfam" id="PF02892">
    <property type="entry name" value="zf-BED"/>
    <property type="match status" value="1"/>
</dbReference>
<dbReference type="Proteomes" id="UP000663852">
    <property type="component" value="Unassembled WGS sequence"/>
</dbReference>
<dbReference type="SUPFAM" id="SSF53098">
    <property type="entry name" value="Ribonuclease H-like"/>
    <property type="match status" value="1"/>
</dbReference>
<accession>A0A815M259</accession>
<dbReference type="PANTHER" id="PTHR46481:SF10">
    <property type="entry name" value="ZINC FINGER BED DOMAIN-CONTAINING PROTEIN 39"/>
    <property type="match status" value="1"/>
</dbReference>
<dbReference type="SUPFAM" id="SSF57667">
    <property type="entry name" value="beta-beta-alpha zinc fingers"/>
    <property type="match status" value="1"/>
</dbReference>
<dbReference type="Proteomes" id="UP000663828">
    <property type="component" value="Unassembled WGS sequence"/>
</dbReference>
<evidence type="ECO:0000256" key="1">
    <source>
        <dbReference type="ARBA" id="ARBA00004123"/>
    </source>
</evidence>
<evidence type="ECO:0000256" key="5">
    <source>
        <dbReference type="ARBA" id="ARBA00023015"/>
    </source>
</evidence>
<feature type="domain" description="BED-type" evidence="10">
    <location>
        <begin position="84"/>
        <end position="128"/>
    </location>
</feature>
<sequence>MTRTQQTRGVQHTTVTNSICASTYDDLDEDIDGNGIENDQTMDEGQVEHDVSMNDEEEVEEEEINDGIGAGDGGTDNARKGAKKLKSNVWQYAEKLKNGMAKCLKCKARIKTTNGATSTLRKHLIKEHRLTHLTLSPASRPKPTSNNSITREKKNRLDYLATVAIIEDGRTFGDLRKSGITKFLDEAISDGANNDLITDGWSDDVMTADSNDIDNNNNNNNKFHITKDSLAMTIHKCRSLTQMTRGTQHLSKYVNYQRELLGIKSRRLSNDCITRWNSTYISLLSIVQHKQVLINLIENRNKLPLTSAQKEKLSLLELTSNDWIIINELVHLLEPIYNATEYLSGSKYPTIGLTLFTLRGIKEFLEDDDYDDKTDVFIILKNYFLDAFNVYFNENDDQYNLLTVRIPG</sequence>
<keyword evidence="4" id="KW-0862">Zinc</keyword>
<evidence type="ECO:0000256" key="8">
    <source>
        <dbReference type="PROSITE-ProRule" id="PRU00027"/>
    </source>
</evidence>
<comment type="subcellular location">
    <subcellularLocation>
        <location evidence="1">Nucleus</location>
    </subcellularLocation>
</comment>
<reference evidence="12" key="1">
    <citation type="submission" date="2021-02" db="EMBL/GenBank/DDBJ databases">
        <authorList>
            <person name="Nowell W R."/>
        </authorList>
    </citation>
    <scope>NUCLEOTIDE SEQUENCE</scope>
</reference>
<evidence type="ECO:0000313" key="13">
    <source>
        <dbReference type="Proteomes" id="UP000663828"/>
    </source>
</evidence>
<dbReference type="EMBL" id="CAJNOR010001074">
    <property type="protein sequence ID" value="CAF1069723.1"/>
    <property type="molecule type" value="Genomic_DNA"/>
</dbReference>
<dbReference type="AlphaFoldDB" id="A0A815M259"/>
<organism evidence="12 14">
    <name type="scientific">Adineta ricciae</name>
    <name type="common">Rotifer</name>
    <dbReference type="NCBI Taxonomy" id="249248"/>
    <lineage>
        <taxon>Eukaryota</taxon>
        <taxon>Metazoa</taxon>
        <taxon>Spiralia</taxon>
        <taxon>Gnathifera</taxon>
        <taxon>Rotifera</taxon>
        <taxon>Eurotatoria</taxon>
        <taxon>Bdelloidea</taxon>
        <taxon>Adinetida</taxon>
        <taxon>Adinetidae</taxon>
        <taxon>Adineta</taxon>
    </lineage>
</organism>
<dbReference type="GO" id="GO:0005634">
    <property type="term" value="C:nucleus"/>
    <property type="evidence" value="ECO:0007669"/>
    <property type="project" value="UniProtKB-SubCell"/>
</dbReference>
<evidence type="ECO:0000256" key="4">
    <source>
        <dbReference type="ARBA" id="ARBA00022833"/>
    </source>
</evidence>
<keyword evidence="3 8" id="KW-0863">Zinc-finger</keyword>
<evidence type="ECO:0000313" key="12">
    <source>
        <dbReference type="EMBL" id="CAF1418095.1"/>
    </source>
</evidence>
<evidence type="ECO:0000313" key="14">
    <source>
        <dbReference type="Proteomes" id="UP000663852"/>
    </source>
</evidence>
<keyword evidence="2" id="KW-0479">Metal-binding</keyword>
<dbReference type="GO" id="GO:0003677">
    <property type="term" value="F:DNA binding"/>
    <property type="evidence" value="ECO:0007669"/>
    <property type="project" value="InterPro"/>
</dbReference>
<dbReference type="PROSITE" id="PS50808">
    <property type="entry name" value="ZF_BED"/>
    <property type="match status" value="1"/>
</dbReference>
<evidence type="ECO:0000256" key="6">
    <source>
        <dbReference type="ARBA" id="ARBA00023163"/>
    </source>
</evidence>
<evidence type="ECO:0000256" key="9">
    <source>
        <dbReference type="SAM" id="MobiDB-lite"/>
    </source>
</evidence>
<proteinExistence type="predicted"/>
<gene>
    <name evidence="12" type="ORF">EDS130_LOCUS37249</name>
    <name evidence="11" type="ORF">XAT740_LOCUS16741</name>
</gene>